<gene>
    <name evidence="11" type="primary">hisS</name>
    <name evidence="14" type="ORF">SAMN05216289_10779</name>
</gene>
<dbReference type="GO" id="GO:0005524">
    <property type="term" value="F:ATP binding"/>
    <property type="evidence" value="ECO:0007669"/>
    <property type="project" value="UniProtKB-UniRule"/>
</dbReference>
<dbReference type="Pfam" id="PF13393">
    <property type="entry name" value="tRNA-synt_His"/>
    <property type="match status" value="1"/>
</dbReference>
<keyword evidence="8 11" id="KW-0648">Protein biosynthesis</keyword>
<evidence type="ECO:0000256" key="5">
    <source>
        <dbReference type="ARBA" id="ARBA00022598"/>
    </source>
</evidence>
<evidence type="ECO:0000256" key="4">
    <source>
        <dbReference type="ARBA" id="ARBA00022490"/>
    </source>
</evidence>
<keyword evidence="6 11" id="KW-0547">Nucleotide-binding</keyword>
<dbReference type="Pfam" id="PF03129">
    <property type="entry name" value="HGTP_anticodon"/>
    <property type="match status" value="1"/>
</dbReference>
<feature type="binding site" evidence="12">
    <location>
        <position position="147"/>
    </location>
    <ligand>
        <name>L-histidine</name>
        <dbReference type="ChEBI" id="CHEBI:57595"/>
    </ligand>
</feature>
<comment type="catalytic activity">
    <reaction evidence="10 11">
        <text>tRNA(His) + L-histidine + ATP = L-histidyl-tRNA(His) + AMP + diphosphate + H(+)</text>
        <dbReference type="Rhea" id="RHEA:17313"/>
        <dbReference type="Rhea" id="RHEA-COMP:9665"/>
        <dbReference type="Rhea" id="RHEA-COMP:9689"/>
        <dbReference type="ChEBI" id="CHEBI:15378"/>
        <dbReference type="ChEBI" id="CHEBI:30616"/>
        <dbReference type="ChEBI" id="CHEBI:33019"/>
        <dbReference type="ChEBI" id="CHEBI:57595"/>
        <dbReference type="ChEBI" id="CHEBI:78442"/>
        <dbReference type="ChEBI" id="CHEBI:78527"/>
        <dbReference type="ChEBI" id="CHEBI:456215"/>
        <dbReference type="EC" id="6.1.1.21"/>
    </reaction>
</comment>
<dbReference type="EC" id="6.1.1.21" evidence="11"/>
<dbReference type="GO" id="GO:0006427">
    <property type="term" value="P:histidyl-tRNA aminoacylation"/>
    <property type="evidence" value="ECO:0007669"/>
    <property type="project" value="UniProtKB-UniRule"/>
</dbReference>
<evidence type="ECO:0000256" key="10">
    <source>
        <dbReference type="ARBA" id="ARBA00047639"/>
    </source>
</evidence>
<evidence type="ECO:0000259" key="13">
    <source>
        <dbReference type="PROSITE" id="PS50862"/>
    </source>
</evidence>
<evidence type="ECO:0000256" key="1">
    <source>
        <dbReference type="ARBA" id="ARBA00004496"/>
    </source>
</evidence>
<dbReference type="Proteomes" id="UP000198575">
    <property type="component" value="Unassembled WGS sequence"/>
</dbReference>
<evidence type="ECO:0000256" key="11">
    <source>
        <dbReference type="HAMAP-Rule" id="MF_00127"/>
    </source>
</evidence>
<dbReference type="Gene3D" id="3.30.930.10">
    <property type="entry name" value="Bira Bifunctional Protein, Domain 2"/>
    <property type="match status" value="1"/>
</dbReference>
<dbReference type="InterPro" id="IPR006195">
    <property type="entry name" value="aa-tRNA-synth_II"/>
</dbReference>
<evidence type="ECO:0000313" key="14">
    <source>
        <dbReference type="EMBL" id="SFN20027.1"/>
    </source>
</evidence>
<dbReference type="InterPro" id="IPR036621">
    <property type="entry name" value="Anticodon-bd_dom_sf"/>
</dbReference>
<dbReference type="HAMAP" id="MF_00127">
    <property type="entry name" value="His_tRNA_synth"/>
    <property type="match status" value="1"/>
</dbReference>
<evidence type="ECO:0000256" key="3">
    <source>
        <dbReference type="ARBA" id="ARBA00011738"/>
    </source>
</evidence>
<dbReference type="GO" id="GO:0005737">
    <property type="term" value="C:cytoplasm"/>
    <property type="evidence" value="ECO:0007669"/>
    <property type="project" value="UniProtKB-SubCell"/>
</dbReference>
<dbReference type="CDD" id="cd00773">
    <property type="entry name" value="HisRS-like_core"/>
    <property type="match status" value="1"/>
</dbReference>
<protein>
    <recommendedName>
        <fullName evidence="11">Histidine--tRNA ligase</fullName>
        <ecNumber evidence="11">6.1.1.21</ecNumber>
    </recommendedName>
    <alternativeName>
        <fullName evidence="11">Histidyl-tRNA synthetase</fullName>
        <shortName evidence="11">HisRS</shortName>
    </alternativeName>
</protein>
<evidence type="ECO:0000313" key="15">
    <source>
        <dbReference type="Proteomes" id="UP000198575"/>
    </source>
</evidence>
<dbReference type="PROSITE" id="PS50862">
    <property type="entry name" value="AA_TRNA_LIGASE_II"/>
    <property type="match status" value="1"/>
</dbReference>
<evidence type="ECO:0000256" key="7">
    <source>
        <dbReference type="ARBA" id="ARBA00022840"/>
    </source>
</evidence>
<evidence type="ECO:0000256" key="6">
    <source>
        <dbReference type="ARBA" id="ARBA00022741"/>
    </source>
</evidence>
<feature type="binding site" evidence="12">
    <location>
        <position position="300"/>
    </location>
    <ligand>
        <name>L-histidine</name>
        <dbReference type="ChEBI" id="CHEBI:57595"/>
    </ligand>
</feature>
<dbReference type="PANTHER" id="PTHR11476">
    <property type="entry name" value="HISTIDYL-TRNA SYNTHETASE"/>
    <property type="match status" value="1"/>
</dbReference>
<feature type="binding site" evidence="12">
    <location>
        <begin position="304"/>
        <end position="305"/>
    </location>
    <ligand>
        <name>L-histidine</name>
        <dbReference type="ChEBI" id="CHEBI:57595"/>
    </ligand>
</feature>
<dbReference type="InterPro" id="IPR045864">
    <property type="entry name" value="aa-tRNA-synth_II/BPL/LPL"/>
</dbReference>
<feature type="binding site" evidence="12">
    <location>
        <position position="129"/>
    </location>
    <ligand>
        <name>L-histidine</name>
        <dbReference type="ChEBI" id="CHEBI:57595"/>
    </ligand>
</feature>
<proteinExistence type="inferred from homology"/>
<name>A0A1I4X2D9_9GAMM</name>
<keyword evidence="5 11" id="KW-0436">Ligase</keyword>
<dbReference type="Gene3D" id="3.40.50.800">
    <property type="entry name" value="Anticodon-binding domain"/>
    <property type="match status" value="1"/>
</dbReference>
<evidence type="ECO:0000256" key="8">
    <source>
        <dbReference type="ARBA" id="ARBA00022917"/>
    </source>
</evidence>
<evidence type="ECO:0000256" key="12">
    <source>
        <dbReference type="PIRSR" id="PIRSR001549-1"/>
    </source>
</evidence>
<dbReference type="GO" id="GO:0004821">
    <property type="term" value="F:histidine-tRNA ligase activity"/>
    <property type="evidence" value="ECO:0007669"/>
    <property type="project" value="UniProtKB-UniRule"/>
</dbReference>
<keyword evidence="7 11" id="KW-0067">ATP-binding</keyword>
<keyword evidence="4 11" id="KW-0963">Cytoplasm</keyword>
<keyword evidence="15" id="KW-1185">Reference proteome</keyword>
<dbReference type="InterPro" id="IPR004516">
    <property type="entry name" value="HisRS/HisZ"/>
</dbReference>
<feature type="binding site" evidence="12">
    <location>
        <position position="143"/>
    </location>
    <ligand>
        <name>L-histidine</name>
        <dbReference type="ChEBI" id="CHEBI:57595"/>
    </ligand>
</feature>
<keyword evidence="9 11" id="KW-0030">Aminoacyl-tRNA synthetase</keyword>
<dbReference type="EMBL" id="FOVF01000007">
    <property type="protein sequence ID" value="SFN20027.1"/>
    <property type="molecule type" value="Genomic_DNA"/>
</dbReference>
<sequence length="472" mass="52516">MGLTMGVILRNSMALIPARTMPGVLELLPLDQIAFQGMLDTVRSNFERFGFLPIETPVMEFADVLLTKSGGETERQVYFVQSTGALEQGDKPDLALRFDLTVPLARYVAEHEHDLSFPFRRYQIQRVYRGERAQRGRFREFYQCDIDVIGKDALSVRYDAEIPATIYGVFRDLAIGPFTIHLNNRRLMRGWFEGLGIADGERQMAVLREVDKLDKRGPDYVRDTLTGPDFGLSADAVGRILDFVQVRSTSLADALGKLEALGSGSETFEQGRRELREVLTLIAAFGVPESHFALNLSIARGLDYYTGTVYETTLNEHPQIGSICSGGRYENLAGNYTKSNLPGVGISIGATRLYWQLREAGLIGTATSTVQALVTQMDDTQLPAYLALATELRQAGINTEVVMEPSKLGKQFKYADRAGIRFVLVLGENEIANGTVTVKDLRREDQFEVARGELVRTLRVELEQIAAMGVRP</sequence>
<dbReference type="PIRSF" id="PIRSF001549">
    <property type="entry name" value="His-tRNA_synth"/>
    <property type="match status" value="1"/>
</dbReference>
<dbReference type="AlphaFoldDB" id="A0A1I4X2D9"/>
<comment type="subunit">
    <text evidence="3 11">Homodimer.</text>
</comment>
<dbReference type="InterPro" id="IPR004154">
    <property type="entry name" value="Anticodon-bd"/>
</dbReference>
<organism evidence="14 15">
    <name type="scientific">Dokdonella immobilis</name>
    <dbReference type="NCBI Taxonomy" id="578942"/>
    <lineage>
        <taxon>Bacteria</taxon>
        <taxon>Pseudomonadati</taxon>
        <taxon>Pseudomonadota</taxon>
        <taxon>Gammaproteobacteria</taxon>
        <taxon>Lysobacterales</taxon>
        <taxon>Rhodanobacteraceae</taxon>
        <taxon>Dokdonella</taxon>
    </lineage>
</organism>
<dbReference type="SUPFAM" id="SSF55681">
    <property type="entry name" value="Class II aaRS and biotin synthetases"/>
    <property type="match status" value="1"/>
</dbReference>
<evidence type="ECO:0000256" key="9">
    <source>
        <dbReference type="ARBA" id="ARBA00023146"/>
    </source>
</evidence>
<dbReference type="InterPro" id="IPR015807">
    <property type="entry name" value="His-tRNA-ligase"/>
</dbReference>
<reference evidence="14 15" key="1">
    <citation type="submission" date="2016-10" db="EMBL/GenBank/DDBJ databases">
        <authorList>
            <person name="de Groot N.N."/>
        </authorList>
    </citation>
    <scope>NUCLEOTIDE SEQUENCE [LARGE SCALE GENOMIC DNA]</scope>
    <source>
        <strain evidence="14 15">CGMCC 1.7659</strain>
    </source>
</reference>
<feature type="binding site" evidence="12">
    <location>
        <begin position="99"/>
        <end position="101"/>
    </location>
    <ligand>
        <name>L-histidine</name>
        <dbReference type="ChEBI" id="CHEBI:57595"/>
    </ligand>
</feature>
<dbReference type="SUPFAM" id="SSF52954">
    <property type="entry name" value="Class II aaRS ABD-related"/>
    <property type="match status" value="1"/>
</dbReference>
<dbReference type="InterPro" id="IPR033656">
    <property type="entry name" value="HisRS_anticodon"/>
</dbReference>
<dbReference type="CDD" id="cd00859">
    <property type="entry name" value="HisRS_anticodon"/>
    <property type="match status" value="1"/>
</dbReference>
<accession>A0A1I4X2D9</accession>
<dbReference type="FunFam" id="3.40.50.800:FF:000027">
    <property type="entry name" value="Histidine--tRNA ligase"/>
    <property type="match status" value="1"/>
</dbReference>
<comment type="similarity">
    <text evidence="2 11">Belongs to the class-II aminoacyl-tRNA synthetase family.</text>
</comment>
<dbReference type="PANTHER" id="PTHR11476:SF7">
    <property type="entry name" value="HISTIDINE--TRNA LIGASE"/>
    <property type="match status" value="1"/>
</dbReference>
<comment type="subcellular location">
    <subcellularLocation>
        <location evidence="1 11">Cytoplasm</location>
    </subcellularLocation>
</comment>
<dbReference type="InterPro" id="IPR041715">
    <property type="entry name" value="HisRS-like_core"/>
</dbReference>
<evidence type="ECO:0000256" key="2">
    <source>
        <dbReference type="ARBA" id="ARBA00008226"/>
    </source>
</evidence>
<dbReference type="NCBIfam" id="TIGR00442">
    <property type="entry name" value="hisS"/>
    <property type="match status" value="1"/>
</dbReference>
<dbReference type="STRING" id="578942.SAMN05216289_10779"/>
<feature type="domain" description="Aminoacyl-transfer RNA synthetases class-II family profile" evidence="13">
    <location>
        <begin position="38"/>
        <end position="383"/>
    </location>
</feature>